<feature type="transmembrane region" description="Helical" evidence="1">
    <location>
        <begin position="77"/>
        <end position="94"/>
    </location>
</feature>
<proteinExistence type="predicted"/>
<organism evidence="2 3">
    <name type="scientific">Ciceribacter ferrooxidans</name>
    <dbReference type="NCBI Taxonomy" id="2509717"/>
    <lineage>
        <taxon>Bacteria</taxon>
        <taxon>Pseudomonadati</taxon>
        <taxon>Pseudomonadota</taxon>
        <taxon>Alphaproteobacteria</taxon>
        <taxon>Hyphomicrobiales</taxon>
        <taxon>Rhizobiaceae</taxon>
        <taxon>Ciceribacter</taxon>
    </lineage>
</organism>
<keyword evidence="1" id="KW-0812">Transmembrane</keyword>
<dbReference type="Proteomes" id="UP000291088">
    <property type="component" value="Unassembled WGS sequence"/>
</dbReference>
<name>A0A4V1RPY6_9HYPH</name>
<feature type="transmembrane region" description="Helical" evidence="1">
    <location>
        <begin position="7"/>
        <end position="28"/>
    </location>
</feature>
<reference evidence="2 3" key="1">
    <citation type="submission" date="2019-01" db="EMBL/GenBank/DDBJ databases">
        <authorList>
            <person name="Deng T."/>
        </authorList>
    </citation>
    <scope>NUCLEOTIDE SEQUENCE [LARGE SCALE GENOMIC DNA]</scope>
    <source>
        <strain evidence="2 3">F8825</strain>
    </source>
</reference>
<keyword evidence="3" id="KW-1185">Reference proteome</keyword>
<evidence type="ECO:0000313" key="2">
    <source>
        <dbReference type="EMBL" id="RYC10987.1"/>
    </source>
</evidence>
<gene>
    <name evidence="2" type="ORF">EUU22_15680</name>
</gene>
<keyword evidence="1" id="KW-1133">Transmembrane helix</keyword>
<evidence type="ECO:0000256" key="1">
    <source>
        <dbReference type="SAM" id="Phobius"/>
    </source>
</evidence>
<sequence length="111" mass="11780">MTSDPRLPVLLGMLGTTVTTLAFGWWWLIFGAIVGDGYITRAQAATCLIGTSDLCNLAQALCTNNHLFGIRWYGPEALWAGAALLAAALATLTIRADARATNQPSSTEVEP</sequence>
<protein>
    <submittedName>
        <fullName evidence="2">Uncharacterized protein</fullName>
    </submittedName>
</protein>
<dbReference type="AlphaFoldDB" id="A0A4V1RPY6"/>
<keyword evidence="1" id="KW-0472">Membrane</keyword>
<evidence type="ECO:0000313" key="3">
    <source>
        <dbReference type="Proteomes" id="UP000291088"/>
    </source>
</evidence>
<dbReference type="EMBL" id="SDVB01000248">
    <property type="protein sequence ID" value="RYC10987.1"/>
    <property type="molecule type" value="Genomic_DNA"/>
</dbReference>
<comment type="caution">
    <text evidence="2">The sequence shown here is derived from an EMBL/GenBank/DDBJ whole genome shotgun (WGS) entry which is preliminary data.</text>
</comment>
<dbReference type="RefSeq" id="WP_165351187.1">
    <property type="nucleotide sequence ID" value="NZ_SDVB01000248.1"/>
</dbReference>
<accession>A0A4V1RPY6</accession>